<evidence type="ECO:0000313" key="14">
    <source>
        <dbReference type="EMBL" id="PIA44054.1"/>
    </source>
</evidence>
<dbReference type="InterPro" id="IPR056411">
    <property type="entry name" value="CysS_C"/>
</dbReference>
<evidence type="ECO:0000256" key="2">
    <source>
        <dbReference type="ARBA" id="ARBA00005594"/>
    </source>
</evidence>
<keyword evidence="10" id="KW-0030">Aminoacyl-tRNA synthetase</keyword>
<dbReference type="InterPro" id="IPR032678">
    <property type="entry name" value="tRNA-synt_1_cat_dom"/>
</dbReference>
<dbReference type="EMBL" id="KZ305035">
    <property type="protein sequence ID" value="PIA44054.1"/>
    <property type="molecule type" value="Genomic_DNA"/>
</dbReference>
<dbReference type="GO" id="GO:0046872">
    <property type="term" value="F:metal ion binding"/>
    <property type="evidence" value="ECO:0007669"/>
    <property type="project" value="UniProtKB-KW"/>
</dbReference>
<dbReference type="GO" id="GO:0006423">
    <property type="term" value="P:cysteinyl-tRNA aminoacylation"/>
    <property type="evidence" value="ECO:0007669"/>
    <property type="project" value="InterPro"/>
</dbReference>
<dbReference type="Gene3D" id="1.20.120.1910">
    <property type="entry name" value="Cysteine-tRNA ligase, C-terminal anti-codon recognition domain"/>
    <property type="match status" value="1"/>
</dbReference>
<name>A0A2G5DKL9_AQUCA</name>
<dbReference type="InterPro" id="IPR015803">
    <property type="entry name" value="Cys-tRNA-ligase"/>
</dbReference>
<dbReference type="HAMAP" id="MF_00041">
    <property type="entry name" value="Cys_tRNA_synth"/>
    <property type="match status" value="1"/>
</dbReference>
<gene>
    <name evidence="14" type="ORF">AQUCO_01800240v1</name>
</gene>
<evidence type="ECO:0000259" key="12">
    <source>
        <dbReference type="Pfam" id="PF01406"/>
    </source>
</evidence>
<dbReference type="OrthoDB" id="438179at2759"/>
<dbReference type="PANTHER" id="PTHR10890:SF25">
    <property type="entry name" value="CYSTEINE--TRNA LIGASE, CHLOROPLASTIC_MITOCHONDRIAL"/>
    <property type="match status" value="1"/>
</dbReference>
<evidence type="ECO:0000256" key="11">
    <source>
        <dbReference type="ARBA" id="ARBA00031499"/>
    </source>
</evidence>
<dbReference type="InterPro" id="IPR009080">
    <property type="entry name" value="tRNAsynth_Ia_anticodon-bd"/>
</dbReference>
<dbReference type="CDD" id="cd00672">
    <property type="entry name" value="CysRS_core"/>
    <property type="match status" value="1"/>
</dbReference>
<proteinExistence type="inferred from homology"/>
<dbReference type="InterPro" id="IPR024909">
    <property type="entry name" value="Cys-tRNA/MSH_ligase"/>
</dbReference>
<feature type="domain" description="Cysteinyl-tRNA ligase anticodon binding" evidence="13">
    <location>
        <begin position="537"/>
        <end position="574"/>
    </location>
</feature>
<evidence type="ECO:0000256" key="8">
    <source>
        <dbReference type="ARBA" id="ARBA00022840"/>
    </source>
</evidence>
<dbReference type="GO" id="GO:0004817">
    <property type="term" value="F:cysteine-tRNA ligase activity"/>
    <property type="evidence" value="ECO:0007669"/>
    <property type="project" value="UniProtKB-EC"/>
</dbReference>
<organism evidence="14 15">
    <name type="scientific">Aquilegia coerulea</name>
    <name type="common">Rocky mountain columbine</name>
    <dbReference type="NCBI Taxonomy" id="218851"/>
    <lineage>
        <taxon>Eukaryota</taxon>
        <taxon>Viridiplantae</taxon>
        <taxon>Streptophyta</taxon>
        <taxon>Embryophyta</taxon>
        <taxon>Tracheophyta</taxon>
        <taxon>Spermatophyta</taxon>
        <taxon>Magnoliopsida</taxon>
        <taxon>Ranunculales</taxon>
        <taxon>Ranunculaceae</taxon>
        <taxon>Thalictroideae</taxon>
        <taxon>Aquilegia</taxon>
    </lineage>
</organism>
<dbReference type="STRING" id="218851.A0A2G5DKL9"/>
<reference evidence="14 15" key="1">
    <citation type="submission" date="2017-09" db="EMBL/GenBank/DDBJ databases">
        <title>WGS assembly of Aquilegia coerulea Goldsmith.</title>
        <authorList>
            <person name="Hodges S."/>
            <person name="Kramer E."/>
            <person name="Nordborg M."/>
            <person name="Tomkins J."/>
            <person name="Borevitz J."/>
            <person name="Derieg N."/>
            <person name="Yan J."/>
            <person name="Mihaltcheva S."/>
            <person name="Hayes R.D."/>
            <person name="Rokhsar D."/>
        </authorList>
    </citation>
    <scope>NUCLEOTIDE SEQUENCE [LARGE SCALE GENOMIC DNA]</scope>
    <source>
        <strain evidence="15">cv. Goldsmith</strain>
    </source>
</reference>
<evidence type="ECO:0000259" key="13">
    <source>
        <dbReference type="Pfam" id="PF23493"/>
    </source>
</evidence>
<dbReference type="InParanoid" id="A0A2G5DKL9"/>
<dbReference type="Proteomes" id="UP000230069">
    <property type="component" value="Unassembled WGS sequence"/>
</dbReference>
<accession>A0A2G5DKL9</accession>
<comment type="cofactor">
    <cofactor evidence="1">
        <name>Zn(2+)</name>
        <dbReference type="ChEBI" id="CHEBI:29105"/>
    </cofactor>
</comment>
<evidence type="ECO:0000313" key="15">
    <source>
        <dbReference type="Proteomes" id="UP000230069"/>
    </source>
</evidence>
<evidence type="ECO:0000256" key="7">
    <source>
        <dbReference type="ARBA" id="ARBA00022833"/>
    </source>
</evidence>
<dbReference type="AlphaFoldDB" id="A0A2G5DKL9"/>
<evidence type="ECO:0000256" key="9">
    <source>
        <dbReference type="ARBA" id="ARBA00022917"/>
    </source>
</evidence>
<dbReference type="FunCoup" id="A0A2G5DKL9">
    <property type="interactions" value="3235"/>
</dbReference>
<keyword evidence="7" id="KW-0862">Zinc</keyword>
<sequence>MLRAAHTKALKAAQIKKSPKKSKSHVLSLPLVSLSHVLCLPLVSAASSSSSSAATAPPLPLPIPLPTGPITAAAAAPPIVRLALRSALDSIEQQQQQQQQKKKQNELWLYNTMSRQKEVFKPKEPGKVGMYVCGVTAYDLSHIGHARVYVAFDVLFRYLRHLEYEVLYVRNVTDVDDKIIARANELGEDPLSLSRRYYDEFHRDMSYLQCLSPSVEPRVSDHMPQIIAMIEQILDNDCAYRVDGDVYFSVDKFPEYGRLSGRKLDDNRAGERVTVDLRKRNPADFALWKSTKEGEPFWESPWGPGRPGWHIECSAMSAAYLGYSFDIHGGGVDLVFPHHENEIAQSCAACNQSNIRYWIHNGFVNNNNEKMSKSLGNFFTIRQVIDRYHPLALRLFLMGTHYRSPINYSSAQLESASDRVFYIYQTLHDCEETLKQCQEANSKDLIPNAIQSCIDKFRNDFKISMLDDLHTSVVLAAMYDPLKTINDLLHTRQEIWSVLSILGLMPSSYAEVLLQLREMALKRAGLLEYEVLEKIERRNYYRKTKDYKNSDEIRKELAEVGIALMDDPTGTYWRPSVPLALQEQVATPH</sequence>
<dbReference type="Pfam" id="PF23493">
    <property type="entry name" value="CysS_C"/>
    <property type="match status" value="1"/>
</dbReference>
<protein>
    <recommendedName>
        <fullName evidence="3">cysteine--tRNA ligase</fullName>
        <ecNumber evidence="3">6.1.1.16</ecNumber>
    </recommendedName>
    <alternativeName>
        <fullName evidence="11">Cysteinyl-tRNA synthetase</fullName>
    </alternativeName>
</protein>
<evidence type="ECO:0000256" key="6">
    <source>
        <dbReference type="ARBA" id="ARBA00022741"/>
    </source>
</evidence>
<evidence type="ECO:0000256" key="1">
    <source>
        <dbReference type="ARBA" id="ARBA00001947"/>
    </source>
</evidence>
<evidence type="ECO:0000256" key="5">
    <source>
        <dbReference type="ARBA" id="ARBA00022723"/>
    </source>
</evidence>
<dbReference type="NCBIfam" id="TIGR00435">
    <property type="entry name" value="cysS"/>
    <property type="match status" value="1"/>
</dbReference>
<keyword evidence="15" id="KW-1185">Reference proteome</keyword>
<dbReference type="InterPro" id="IPR014729">
    <property type="entry name" value="Rossmann-like_a/b/a_fold"/>
</dbReference>
<dbReference type="PRINTS" id="PR00983">
    <property type="entry name" value="TRNASYNTHCYS"/>
</dbReference>
<evidence type="ECO:0000256" key="3">
    <source>
        <dbReference type="ARBA" id="ARBA00012832"/>
    </source>
</evidence>
<dbReference type="EC" id="6.1.1.16" evidence="3"/>
<feature type="domain" description="tRNA synthetases class I catalytic" evidence="12">
    <location>
        <begin position="120"/>
        <end position="416"/>
    </location>
</feature>
<dbReference type="FunFam" id="3.40.50.620:FF:000009">
    <property type="entry name" value="Cysteine--tRNA ligase"/>
    <property type="match status" value="1"/>
</dbReference>
<evidence type="ECO:0000256" key="10">
    <source>
        <dbReference type="ARBA" id="ARBA00023146"/>
    </source>
</evidence>
<dbReference type="PANTHER" id="PTHR10890">
    <property type="entry name" value="CYSTEINYL-TRNA SYNTHETASE"/>
    <property type="match status" value="1"/>
</dbReference>
<dbReference type="Pfam" id="PF01406">
    <property type="entry name" value="tRNA-synt_1e"/>
    <property type="match status" value="1"/>
</dbReference>
<comment type="similarity">
    <text evidence="2">Belongs to the class-I aminoacyl-tRNA synthetase family.</text>
</comment>
<dbReference type="SUPFAM" id="SSF52374">
    <property type="entry name" value="Nucleotidylyl transferase"/>
    <property type="match status" value="1"/>
</dbReference>
<keyword evidence="4" id="KW-0436">Ligase</keyword>
<dbReference type="SUPFAM" id="SSF47323">
    <property type="entry name" value="Anticodon-binding domain of a subclass of class I aminoacyl-tRNA synthetases"/>
    <property type="match status" value="1"/>
</dbReference>
<evidence type="ECO:0000256" key="4">
    <source>
        <dbReference type="ARBA" id="ARBA00022598"/>
    </source>
</evidence>
<keyword evidence="6" id="KW-0547">Nucleotide-binding</keyword>
<keyword evidence="8" id="KW-0067">ATP-binding</keyword>
<keyword evidence="5" id="KW-0479">Metal-binding</keyword>
<dbReference type="GO" id="GO:0005524">
    <property type="term" value="F:ATP binding"/>
    <property type="evidence" value="ECO:0007669"/>
    <property type="project" value="UniProtKB-KW"/>
</dbReference>
<dbReference type="GO" id="GO:0005737">
    <property type="term" value="C:cytoplasm"/>
    <property type="evidence" value="ECO:0007669"/>
    <property type="project" value="TreeGrafter"/>
</dbReference>
<keyword evidence="9" id="KW-0648">Protein biosynthesis</keyword>
<dbReference type="Gene3D" id="3.40.50.620">
    <property type="entry name" value="HUPs"/>
    <property type="match status" value="1"/>
</dbReference>